<accession>A0A1X7LYI5</accession>
<proteinExistence type="predicted"/>
<dbReference type="EMBL" id="FXAZ01000010">
    <property type="protein sequence ID" value="SMG58594.1"/>
    <property type="molecule type" value="Genomic_DNA"/>
</dbReference>
<name>A0A1X7LYI5_9BACL</name>
<reference evidence="1 2" key="1">
    <citation type="submission" date="2017-04" db="EMBL/GenBank/DDBJ databases">
        <authorList>
            <person name="Afonso C.L."/>
            <person name="Miller P.J."/>
            <person name="Scott M.A."/>
            <person name="Spackman E."/>
            <person name="Goraichik I."/>
            <person name="Dimitrov K.M."/>
            <person name="Suarez D.L."/>
            <person name="Swayne D.E."/>
        </authorList>
    </citation>
    <scope>NUCLEOTIDE SEQUENCE [LARGE SCALE GENOMIC DNA]</scope>
    <source>
        <strain evidence="1 2">11</strain>
    </source>
</reference>
<sequence>MTNNKKSLLAHELVEREARLVPIIKDESNSY</sequence>
<evidence type="ECO:0000313" key="1">
    <source>
        <dbReference type="EMBL" id="SMG58594.1"/>
    </source>
</evidence>
<organism evidence="1 2">
    <name type="scientific">Paenibacillus aquistagni</name>
    <dbReference type="NCBI Taxonomy" id="1852522"/>
    <lineage>
        <taxon>Bacteria</taxon>
        <taxon>Bacillati</taxon>
        <taxon>Bacillota</taxon>
        <taxon>Bacilli</taxon>
        <taxon>Bacillales</taxon>
        <taxon>Paenibacillaceae</taxon>
        <taxon>Paenibacillus</taxon>
    </lineage>
</organism>
<dbReference type="STRING" id="1852522.SAMN06295960_4737"/>
<keyword evidence="2" id="KW-1185">Reference proteome</keyword>
<evidence type="ECO:0000313" key="2">
    <source>
        <dbReference type="Proteomes" id="UP000193834"/>
    </source>
</evidence>
<protein>
    <submittedName>
        <fullName evidence="1">Uncharacterized protein</fullName>
    </submittedName>
</protein>
<dbReference type="AlphaFoldDB" id="A0A1X7LYI5"/>
<gene>
    <name evidence="1" type="ORF">SAMN06295960_4737</name>
</gene>
<dbReference type="Proteomes" id="UP000193834">
    <property type="component" value="Unassembled WGS sequence"/>
</dbReference>